<keyword evidence="6" id="KW-1133">Transmembrane helix</keyword>
<dbReference type="AlphaFoldDB" id="A0A975GLZ0"/>
<dbReference type="SUPFAM" id="SSF58104">
    <property type="entry name" value="Methyl-accepting chemotaxis protein (MCP) signaling domain"/>
    <property type="match status" value="1"/>
</dbReference>
<name>A0A975GLZ0_9BACT</name>
<accession>A0A975GLZ0</accession>
<evidence type="ECO:0000259" key="7">
    <source>
        <dbReference type="PROSITE" id="PS50111"/>
    </source>
</evidence>
<gene>
    <name evidence="9" type="ORF">dnm_013080</name>
</gene>
<organism evidence="9 10">
    <name type="scientific">Desulfonema magnum</name>
    <dbReference type="NCBI Taxonomy" id="45655"/>
    <lineage>
        <taxon>Bacteria</taxon>
        <taxon>Pseudomonadati</taxon>
        <taxon>Thermodesulfobacteriota</taxon>
        <taxon>Desulfobacteria</taxon>
        <taxon>Desulfobacterales</taxon>
        <taxon>Desulfococcaceae</taxon>
        <taxon>Desulfonema</taxon>
    </lineage>
</organism>
<dbReference type="PROSITE" id="PS50885">
    <property type="entry name" value="HAMP"/>
    <property type="match status" value="1"/>
</dbReference>
<evidence type="ECO:0000256" key="6">
    <source>
        <dbReference type="SAM" id="Phobius"/>
    </source>
</evidence>
<evidence type="ECO:0000259" key="8">
    <source>
        <dbReference type="PROSITE" id="PS50885"/>
    </source>
</evidence>
<evidence type="ECO:0000313" key="9">
    <source>
        <dbReference type="EMBL" id="QTA85303.1"/>
    </source>
</evidence>
<feature type="transmembrane region" description="Helical" evidence="6">
    <location>
        <begin position="342"/>
        <end position="361"/>
    </location>
</feature>
<evidence type="ECO:0000256" key="3">
    <source>
        <dbReference type="PROSITE-ProRule" id="PRU00284"/>
    </source>
</evidence>
<dbReference type="SMART" id="SM00283">
    <property type="entry name" value="MA"/>
    <property type="match status" value="1"/>
</dbReference>
<dbReference type="InterPro" id="IPR051310">
    <property type="entry name" value="MCP_chemotaxis"/>
</dbReference>
<keyword evidence="4" id="KW-0175">Coiled coil</keyword>
<feature type="coiled-coil region" evidence="4">
    <location>
        <begin position="627"/>
        <end position="657"/>
    </location>
</feature>
<dbReference type="Gene3D" id="6.10.340.10">
    <property type="match status" value="1"/>
</dbReference>
<dbReference type="CDD" id="cd06225">
    <property type="entry name" value="HAMP"/>
    <property type="match status" value="1"/>
</dbReference>
<dbReference type="GO" id="GO:0007165">
    <property type="term" value="P:signal transduction"/>
    <property type="evidence" value="ECO:0007669"/>
    <property type="project" value="UniProtKB-KW"/>
</dbReference>
<keyword evidence="3" id="KW-0807">Transducer</keyword>
<protein>
    <submittedName>
        <fullName evidence="9">Methyl-accepting chemotaxis protein signailling domain-containing protein</fullName>
    </submittedName>
</protein>
<evidence type="ECO:0000256" key="4">
    <source>
        <dbReference type="SAM" id="Coils"/>
    </source>
</evidence>
<reference evidence="9" key="1">
    <citation type="journal article" date="2021" name="Microb. Physiol.">
        <title>Proteogenomic Insights into the Physiology of Marine, Sulfate-Reducing, Filamentous Desulfonema limicola and Desulfonema magnum.</title>
        <authorList>
            <person name="Schnaars V."/>
            <person name="Wohlbrand L."/>
            <person name="Scheve S."/>
            <person name="Hinrichs C."/>
            <person name="Reinhardt R."/>
            <person name="Rabus R."/>
        </authorList>
    </citation>
    <scope>NUCLEOTIDE SEQUENCE</scope>
    <source>
        <strain evidence="9">4be13</strain>
    </source>
</reference>
<proteinExistence type="inferred from homology"/>
<feature type="transmembrane region" description="Helical" evidence="6">
    <location>
        <begin position="6"/>
        <end position="27"/>
    </location>
</feature>
<dbReference type="SMART" id="SM00304">
    <property type="entry name" value="HAMP"/>
    <property type="match status" value="1"/>
</dbReference>
<evidence type="ECO:0000256" key="2">
    <source>
        <dbReference type="ARBA" id="ARBA00029447"/>
    </source>
</evidence>
<keyword evidence="1" id="KW-0145">Chemotaxis</keyword>
<feature type="region of interest" description="Disordered" evidence="5">
    <location>
        <begin position="698"/>
        <end position="734"/>
    </location>
</feature>
<keyword evidence="6" id="KW-0812">Transmembrane</keyword>
<dbReference type="InterPro" id="IPR003660">
    <property type="entry name" value="HAMP_dom"/>
</dbReference>
<dbReference type="PROSITE" id="PS50111">
    <property type="entry name" value="CHEMOTAXIS_TRANSDUC_2"/>
    <property type="match status" value="1"/>
</dbReference>
<dbReference type="KEGG" id="dmm:dnm_013080"/>
<dbReference type="GO" id="GO:0005886">
    <property type="term" value="C:plasma membrane"/>
    <property type="evidence" value="ECO:0007669"/>
    <property type="project" value="TreeGrafter"/>
</dbReference>
<dbReference type="Pfam" id="PF00015">
    <property type="entry name" value="MCPsignal"/>
    <property type="match status" value="1"/>
</dbReference>
<dbReference type="Gene3D" id="1.10.287.950">
    <property type="entry name" value="Methyl-accepting chemotaxis protein"/>
    <property type="match status" value="1"/>
</dbReference>
<dbReference type="InterPro" id="IPR004089">
    <property type="entry name" value="MCPsignal_dom"/>
</dbReference>
<feature type="domain" description="HAMP" evidence="8">
    <location>
        <begin position="362"/>
        <end position="414"/>
    </location>
</feature>
<keyword evidence="10" id="KW-1185">Reference proteome</keyword>
<dbReference type="CDD" id="cd11386">
    <property type="entry name" value="MCP_signal"/>
    <property type="match status" value="1"/>
</dbReference>
<dbReference type="GO" id="GO:0004888">
    <property type="term" value="F:transmembrane signaling receptor activity"/>
    <property type="evidence" value="ECO:0007669"/>
    <property type="project" value="TreeGrafter"/>
</dbReference>
<keyword evidence="6" id="KW-0472">Membrane</keyword>
<evidence type="ECO:0000256" key="5">
    <source>
        <dbReference type="SAM" id="MobiDB-lite"/>
    </source>
</evidence>
<dbReference type="PANTHER" id="PTHR43531:SF11">
    <property type="entry name" value="METHYL-ACCEPTING CHEMOTAXIS PROTEIN 3"/>
    <property type="match status" value="1"/>
</dbReference>
<dbReference type="EMBL" id="CP061800">
    <property type="protein sequence ID" value="QTA85303.1"/>
    <property type="molecule type" value="Genomic_DNA"/>
</dbReference>
<dbReference type="RefSeq" id="WP_207681416.1">
    <property type="nucleotide sequence ID" value="NZ_CP061800.1"/>
</dbReference>
<dbReference type="PANTHER" id="PTHR43531">
    <property type="entry name" value="PROTEIN ICFG"/>
    <property type="match status" value="1"/>
</dbReference>
<evidence type="ECO:0000313" key="10">
    <source>
        <dbReference type="Proteomes" id="UP000663722"/>
    </source>
</evidence>
<evidence type="ECO:0000256" key="1">
    <source>
        <dbReference type="ARBA" id="ARBA00022500"/>
    </source>
</evidence>
<dbReference type="Proteomes" id="UP000663722">
    <property type="component" value="Chromosome"/>
</dbReference>
<feature type="domain" description="Methyl-accepting transducer" evidence="7">
    <location>
        <begin position="426"/>
        <end position="641"/>
    </location>
</feature>
<comment type="similarity">
    <text evidence="2">Belongs to the methyl-accepting chemotaxis (MCP) protein family.</text>
</comment>
<dbReference type="GO" id="GO:0006935">
    <property type="term" value="P:chemotaxis"/>
    <property type="evidence" value="ECO:0007669"/>
    <property type="project" value="UniProtKB-KW"/>
</dbReference>
<dbReference type="Pfam" id="PF00672">
    <property type="entry name" value="HAMP"/>
    <property type="match status" value="1"/>
</dbReference>
<sequence length="734" mass="79974">MKSIKYKILSSFCITAAIIIMALGMLISSELSTTIGKQSEILSHDLKAMAKKNLVGYHRLFKQTLSQIMEDLGLIATEISRHPGLVANIEAYQVNALTGILDDFRAHSDKLDFAALFDLREHHLASSPSDINDNVDTDWLNGFYQSWQLGKRVRESLRSGSENKEHNLHTVTKHDADFIKAFKLTDRNFTGNDFISFASAKIIRDDFNDPIAILIIGKILNNYKEPLKKFYDTAGLASAICLGAVPIVHVGFSGKKEENAVSGELRISAEILKQVYEADKPKNMSLTLADKNYFTVCSAITSSEGEKIGIICVAMPEQQLIGIGQRIFSYSMKSKRNLQLRILGIGLLSLVIFVIVSLFIATRIAGPISKVVSIANAIAEGNLTQDIEVHGKDEIGQLSGAMKNMVSNLKDTLTNVKKTVDNVKSMTDNVKSSADKFASVTRQISQGTSEQAASAEEVSSSTEEMVSNIRQNANNAMQTEKIALKSAEDAREGGKAVLETVKAMREITEKIAIIEEIAARTDLLALNAAIEAARAGEQGRGFAVVASEVRKLAEQSKKAAGEIGELSGFSVKIAEKAGDMLSKIVPDIQRTSELVQEISSACNEQSLGAGQISESIQYLDQGIQQNVQASEELAETAESLAANAQEMTSQTEQIQDKIGYFRMKDDFSRTSLETVSETDFLPEEIEKIRAIMARAEAEGRIGKETGSEVGKATSDSTDHKTGLSKAAEDEFNGF</sequence>